<evidence type="ECO:0000256" key="6">
    <source>
        <dbReference type="ARBA" id="ARBA00022729"/>
    </source>
</evidence>
<dbReference type="GO" id="GO:0015031">
    <property type="term" value="P:protein transport"/>
    <property type="evidence" value="ECO:0007669"/>
    <property type="project" value="UniProtKB-KW"/>
</dbReference>
<dbReference type="OrthoDB" id="9797618at2"/>
<comment type="subunit">
    <text evidence="3 13">Monomer.</text>
</comment>
<comment type="caution">
    <text evidence="15">The sequence shown here is derived from an EMBL/GenBank/DDBJ whole genome shotgun (WGS) entry which is preliminary data.</text>
</comment>
<evidence type="ECO:0000256" key="7">
    <source>
        <dbReference type="ARBA" id="ARBA00022927"/>
    </source>
</evidence>
<evidence type="ECO:0000256" key="5">
    <source>
        <dbReference type="ARBA" id="ARBA00022448"/>
    </source>
</evidence>
<dbReference type="GO" id="GO:0009279">
    <property type="term" value="C:cell outer membrane"/>
    <property type="evidence" value="ECO:0007669"/>
    <property type="project" value="UniProtKB-SubCell"/>
</dbReference>
<keyword evidence="16" id="KW-1185">Reference proteome</keyword>
<evidence type="ECO:0000256" key="3">
    <source>
        <dbReference type="ARBA" id="ARBA00011245"/>
    </source>
</evidence>
<gene>
    <name evidence="13" type="primary">lolB</name>
    <name evidence="15" type="ORF">DFP76_11726</name>
</gene>
<evidence type="ECO:0000256" key="9">
    <source>
        <dbReference type="ARBA" id="ARBA00023139"/>
    </source>
</evidence>
<evidence type="ECO:0000256" key="12">
    <source>
        <dbReference type="ARBA" id="ARBA00023288"/>
    </source>
</evidence>
<feature type="chain" id="PRO_5016562009" description="Outer-membrane lipoprotein LolB" evidence="14">
    <location>
        <begin position="17"/>
        <end position="191"/>
    </location>
</feature>
<dbReference type="Gene3D" id="2.50.20.10">
    <property type="entry name" value="Lipoprotein localisation LolA/LolB/LppX"/>
    <property type="match status" value="1"/>
</dbReference>
<evidence type="ECO:0000256" key="1">
    <source>
        <dbReference type="ARBA" id="ARBA00004459"/>
    </source>
</evidence>
<sequence length="191" mass="21496">MMYRLTSLLALSLVLAACSTQPKGPIVPPPQSVSAIKQWETSGRVGIRTPDDAISGNFNWHHTPTTFSLNIVGPFGQGATKLSQSQDNTVTLTYEDKTITGQDPSQLLYNELGWDFPIQQVTYWIRGMAYPETDANIELDEEQRLKSIEQDGWLVNYTRFTDVDGLELPQKIQVAKPPFKVNLIINQWTIQ</sequence>
<feature type="signal peptide" evidence="14">
    <location>
        <begin position="1"/>
        <end position="16"/>
    </location>
</feature>
<dbReference type="NCBIfam" id="TIGR00548">
    <property type="entry name" value="lolB"/>
    <property type="match status" value="1"/>
</dbReference>
<evidence type="ECO:0000313" key="15">
    <source>
        <dbReference type="EMBL" id="RBO78382.1"/>
    </source>
</evidence>
<dbReference type="RefSeq" id="WP_113875872.1">
    <property type="nucleotide sequence ID" value="NZ_QNRF01000017.1"/>
</dbReference>
<keyword evidence="5 13" id="KW-0813">Transport</keyword>
<keyword evidence="12 13" id="KW-0449">Lipoprotein</keyword>
<evidence type="ECO:0000256" key="13">
    <source>
        <dbReference type="HAMAP-Rule" id="MF_00233"/>
    </source>
</evidence>
<dbReference type="AlphaFoldDB" id="A0A366CSQ4"/>
<dbReference type="InterPro" id="IPR029046">
    <property type="entry name" value="LolA/LolB/LppX"/>
</dbReference>
<reference evidence="15 16" key="1">
    <citation type="submission" date="2018-06" db="EMBL/GenBank/DDBJ databases">
        <title>Genomic Encyclopedia of Type Strains, Phase III (KMG-III): the genomes of soil and plant-associated and newly described type strains.</title>
        <authorList>
            <person name="Whitman W."/>
        </authorList>
    </citation>
    <scope>NUCLEOTIDE SEQUENCE [LARGE SCALE GENOMIC DNA]</scope>
    <source>
        <strain evidence="15 16">CECT 7732</strain>
    </source>
</reference>
<dbReference type="Pfam" id="PF03550">
    <property type="entry name" value="LolB"/>
    <property type="match status" value="1"/>
</dbReference>
<proteinExistence type="inferred from homology"/>
<evidence type="ECO:0000256" key="11">
    <source>
        <dbReference type="ARBA" id="ARBA00023237"/>
    </source>
</evidence>
<dbReference type="SUPFAM" id="SSF89392">
    <property type="entry name" value="Prokaryotic lipoproteins and lipoprotein localization factors"/>
    <property type="match status" value="1"/>
</dbReference>
<comment type="similarity">
    <text evidence="2 13">Belongs to the LolB family.</text>
</comment>
<keyword evidence="10 13" id="KW-0143">Chaperone</keyword>
<keyword evidence="11 13" id="KW-0998">Cell outer membrane</keyword>
<keyword evidence="8 13" id="KW-0472">Membrane</keyword>
<keyword evidence="7 13" id="KW-0653">Protein transport</keyword>
<evidence type="ECO:0000256" key="8">
    <source>
        <dbReference type="ARBA" id="ARBA00023136"/>
    </source>
</evidence>
<evidence type="ECO:0000256" key="2">
    <source>
        <dbReference type="ARBA" id="ARBA00009696"/>
    </source>
</evidence>
<name>A0A366CSQ4_9GAMM</name>
<comment type="function">
    <text evidence="13">Plays a critical role in the incorporation of lipoproteins in the outer membrane after they are released by the LolA protein.</text>
</comment>
<evidence type="ECO:0000256" key="4">
    <source>
        <dbReference type="ARBA" id="ARBA00016202"/>
    </source>
</evidence>
<keyword evidence="9 13" id="KW-0564">Palmitate</keyword>
<dbReference type="GO" id="GO:0044874">
    <property type="term" value="P:lipoprotein localization to outer membrane"/>
    <property type="evidence" value="ECO:0007669"/>
    <property type="project" value="UniProtKB-UniRule"/>
</dbReference>
<dbReference type="EMBL" id="QNRF01000017">
    <property type="protein sequence ID" value="RBO78382.1"/>
    <property type="molecule type" value="Genomic_DNA"/>
</dbReference>
<comment type="subcellular location">
    <subcellularLocation>
        <location evidence="1 13">Cell outer membrane</location>
        <topology evidence="1 13">Lipid-anchor</topology>
    </subcellularLocation>
</comment>
<evidence type="ECO:0000313" key="16">
    <source>
        <dbReference type="Proteomes" id="UP000252086"/>
    </source>
</evidence>
<dbReference type="HAMAP" id="MF_00233">
    <property type="entry name" value="LolB"/>
    <property type="match status" value="1"/>
</dbReference>
<evidence type="ECO:0000256" key="14">
    <source>
        <dbReference type="SAM" id="SignalP"/>
    </source>
</evidence>
<dbReference type="CDD" id="cd16326">
    <property type="entry name" value="LolB"/>
    <property type="match status" value="1"/>
</dbReference>
<dbReference type="Proteomes" id="UP000252086">
    <property type="component" value="Unassembled WGS sequence"/>
</dbReference>
<keyword evidence="6 13" id="KW-0732">Signal</keyword>
<evidence type="ECO:0000256" key="10">
    <source>
        <dbReference type="ARBA" id="ARBA00023186"/>
    </source>
</evidence>
<organism evidence="15 16">
    <name type="scientific">Marinomonas aquiplantarum</name>
    <dbReference type="NCBI Taxonomy" id="491951"/>
    <lineage>
        <taxon>Bacteria</taxon>
        <taxon>Pseudomonadati</taxon>
        <taxon>Pseudomonadota</taxon>
        <taxon>Gammaproteobacteria</taxon>
        <taxon>Oceanospirillales</taxon>
        <taxon>Oceanospirillaceae</taxon>
        <taxon>Marinomonas</taxon>
    </lineage>
</organism>
<dbReference type="InterPro" id="IPR004565">
    <property type="entry name" value="OM_lipoprot_LolB"/>
</dbReference>
<dbReference type="PROSITE" id="PS51257">
    <property type="entry name" value="PROKAR_LIPOPROTEIN"/>
    <property type="match status" value="1"/>
</dbReference>
<protein>
    <recommendedName>
        <fullName evidence="4 13">Outer-membrane lipoprotein LolB</fullName>
    </recommendedName>
</protein>
<accession>A0A366CSQ4</accession>